<proteinExistence type="predicted"/>
<name>A0A420IF34_9PEZI</name>
<organism evidence="1 2">
    <name type="scientific">Golovinomyces cichoracearum</name>
    <dbReference type="NCBI Taxonomy" id="62708"/>
    <lineage>
        <taxon>Eukaryota</taxon>
        <taxon>Fungi</taxon>
        <taxon>Dikarya</taxon>
        <taxon>Ascomycota</taxon>
        <taxon>Pezizomycotina</taxon>
        <taxon>Leotiomycetes</taxon>
        <taxon>Erysiphales</taxon>
        <taxon>Erysiphaceae</taxon>
        <taxon>Golovinomyces</taxon>
    </lineage>
</organism>
<dbReference type="AlphaFoldDB" id="A0A420IF34"/>
<evidence type="ECO:0000313" key="2">
    <source>
        <dbReference type="Proteomes" id="UP000285326"/>
    </source>
</evidence>
<gene>
    <name evidence="1" type="ORF">GcM1_245072</name>
</gene>
<protein>
    <submittedName>
        <fullName evidence="1">Uncharacterized protein</fullName>
    </submittedName>
</protein>
<evidence type="ECO:0000313" key="1">
    <source>
        <dbReference type="EMBL" id="RKF73160.1"/>
    </source>
</evidence>
<dbReference type="Proteomes" id="UP000285326">
    <property type="component" value="Unassembled WGS sequence"/>
</dbReference>
<sequence length="104" mass="11824">MANPPPHSSHHSNPQADQFLHENWEHQTHGRNTNISLVMLMEDARTDSGFISIENVQKMLQELCKAMSEKIDVENAATLATLKAESAKVKIETRIFEMKLEKKP</sequence>
<dbReference type="EMBL" id="MCBS01024563">
    <property type="protein sequence ID" value="RKF73160.1"/>
    <property type="molecule type" value="Genomic_DNA"/>
</dbReference>
<reference evidence="1 2" key="1">
    <citation type="journal article" date="2018" name="BMC Genomics">
        <title>Comparative genome analyses reveal sequence features reflecting distinct modes of host-adaptation between dicot and monocot powdery mildew.</title>
        <authorList>
            <person name="Wu Y."/>
            <person name="Ma X."/>
            <person name="Pan Z."/>
            <person name="Kale S.D."/>
            <person name="Song Y."/>
            <person name="King H."/>
            <person name="Zhang Q."/>
            <person name="Presley C."/>
            <person name="Deng X."/>
            <person name="Wei C.I."/>
            <person name="Xiao S."/>
        </authorList>
    </citation>
    <scope>NUCLEOTIDE SEQUENCE [LARGE SCALE GENOMIC DNA]</scope>
    <source>
        <strain evidence="1">UMSG1</strain>
    </source>
</reference>
<accession>A0A420IF34</accession>
<comment type="caution">
    <text evidence="1">The sequence shown here is derived from an EMBL/GenBank/DDBJ whole genome shotgun (WGS) entry which is preliminary data.</text>
</comment>